<sequence>MKNKLFSFRVKKLGKDLAQNDRLIINALKYGISIVLFLLCGSVLILLQGQSPIAALEAIFQGAFGNKMAIGNTLRWTAPCIMTGAAAIVAFKAGVSNLGIAGQVTIGGFLAGLIGAFYELPPLAHITLIIVVAGVAGLLWSVVPAILRLFFNINEFITSLMLNYVANFLTQYLTQQVLAGGLDSWGYVNMEATPTVLSSAVLPDLIHGTSATLAVPIALIVAIAIAFLYKYTIQGYELKQVGENLKFAKVGGVKVVKQFLIIFLLSGFISGMCGGIEVIGTYKKFNTGFADTMGWDGISIARIAELNPIALIFVSFIWAALKAGAMQMERVISVNRLTVQIVQYLFVLFVSVDYEGIYLRAKERRAKKQYRKEMESVA</sequence>
<comment type="subcellular location">
    <subcellularLocation>
        <location evidence="1">Cell membrane</location>
        <topology evidence="1">Multi-pass membrane protein</topology>
    </subcellularLocation>
</comment>
<feature type="transmembrane region" description="Helical" evidence="6">
    <location>
        <begin position="211"/>
        <end position="229"/>
    </location>
</feature>
<keyword evidence="3 6" id="KW-0812">Transmembrane</keyword>
<feature type="transmembrane region" description="Helical" evidence="6">
    <location>
        <begin position="303"/>
        <end position="321"/>
    </location>
</feature>
<dbReference type="PANTHER" id="PTHR47089:SF1">
    <property type="entry name" value="GUANOSINE ABC TRANSPORTER PERMEASE PROTEIN NUPP"/>
    <property type="match status" value="1"/>
</dbReference>
<dbReference type="EMBL" id="JACONZ010000002">
    <property type="protein sequence ID" value="MBC5581380.1"/>
    <property type="molecule type" value="Genomic_DNA"/>
</dbReference>
<comment type="caution">
    <text evidence="7">The sequence shown here is derived from an EMBL/GenBank/DDBJ whole genome shotgun (WGS) entry which is preliminary data.</text>
</comment>
<dbReference type="Proteomes" id="UP000659630">
    <property type="component" value="Unassembled WGS sequence"/>
</dbReference>
<dbReference type="Pfam" id="PF02653">
    <property type="entry name" value="BPD_transp_2"/>
    <property type="match status" value="1"/>
</dbReference>
<keyword evidence="5 6" id="KW-0472">Membrane</keyword>
<name>A0A923I6V7_9FIRM</name>
<evidence type="ECO:0000256" key="4">
    <source>
        <dbReference type="ARBA" id="ARBA00022989"/>
    </source>
</evidence>
<dbReference type="GO" id="GO:0005886">
    <property type="term" value="C:plasma membrane"/>
    <property type="evidence" value="ECO:0007669"/>
    <property type="project" value="UniProtKB-SubCell"/>
</dbReference>
<accession>A0A923I6V7</accession>
<evidence type="ECO:0000256" key="2">
    <source>
        <dbReference type="ARBA" id="ARBA00022475"/>
    </source>
</evidence>
<proteinExistence type="predicted"/>
<feature type="transmembrane region" description="Helical" evidence="6">
    <location>
        <begin position="27"/>
        <end position="47"/>
    </location>
</feature>
<feature type="transmembrane region" description="Helical" evidence="6">
    <location>
        <begin position="73"/>
        <end position="91"/>
    </location>
</feature>
<evidence type="ECO:0000256" key="1">
    <source>
        <dbReference type="ARBA" id="ARBA00004651"/>
    </source>
</evidence>
<dbReference type="PANTHER" id="PTHR47089">
    <property type="entry name" value="ABC TRANSPORTER, PERMEASE PROTEIN"/>
    <property type="match status" value="1"/>
</dbReference>
<feature type="transmembrane region" description="Helical" evidence="6">
    <location>
        <begin position="98"/>
        <end position="118"/>
    </location>
</feature>
<evidence type="ECO:0000256" key="3">
    <source>
        <dbReference type="ARBA" id="ARBA00022692"/>
    </source>
</evidence>
<dbReference type="RefSeq" id="WP_186887736.1">
    <property type="nucleotide sequence ID" value="NZ_JACONZ010000002.1"/>
</dbReference>
<evidence type="ECO:0000313" key="7">
    <source>
        <dbReference type="EMBL" id="MBC5581380.1"/>
    </source>
</evidence>
<gene>
    <name evidence="7" type="ORF">H8S23_07640</name>
</gene>
<dbReference type="GO" id="GO:0022857">
    <property type="term" value="F:transmembrane transporter activity"/>
    <property type="evidence" value="ECO:0007669"/>
    <property type="project" value="InterPro"/>
</dbReference>
<feature type="transmembrane region" description="Helical" evidence="6">
    <location>
        <begin position="124"/>
        <end position="151"/>
    </location>
</feature>
<evidence type="ECO:0000313" key="8">
    <source>
        <dbReference type="Proteomes" id="UP000659630"/>
    </source>
</evidence>
<reference evidence="7" key="1">
    <citation type="submission" date="2020-08" db="EMBL/GenBank/DDBJ databases">
        <title>Genome public.</title>
        <authorList>
            <person name="Liu C."/>
            <person name="Sun Q."/>
        </authorList>
    </citation>
    <scope>NUCLEOTIDE SEQUENCE</scope>
    <source>
        <strain evidence="7">BX8</strain>
    </source>
</reference>
<organism evidence="7 8">
    <name type="scientific">Anaerofilum hominis</name>
    <dbReference type="NCBI Taxonomy" id="2763016"/>
    <lineage>
        <taxon>Bacteria</taxon>
        <taxon>Bacillati</taxon>
        <taxon>Bacillota</taxon>
        <taxon>Clostridia</taxon>
        <taxon>Eubacteriales</taxon>
        <taxon>Oscillospiraceae</taxon>
        <taxon>Anaerofilum</taxon>
    </lineage>
</organism>
<dbReference type="AlphaFoldDB" id="A0A923I6V7"/>
<dbReference type="InterPro" id="IPR001851">
    <property type="entry name" value="ABC_transp_permease"/>
</dbReference>
<dbReference type="CDD" id="cd06580">
    <property type="entry name" value="TM_PBP1_transp_TpRbsC_like"/>
    <property type="match status" value="1"/>
</dbReference>
<keyword evidence="8" id="KW-1185">Reference proteome</keyword>
<keyword evidence="2" id="KW-1003">Cell membrane</keyword>
<keyword evidence="4 6" id="KW-1133">Transmembrane helix</keyword>
<feature type="transmembrane region" description="Helical" evidence="6">
    <location>
        <begin position="259"/>
        <end position="282"/>
    </location>
</feature>
<protein>
    <submittedName>
        <fullName evidence="7">ABC transporter permease</fullName>
    </submittedName>
</protein>
<evidence type="ECO:0000256" key="6">
    <source>
        <dbReference type="SAM" id="Phobius"/>
    </source>
</evidence>
<evidence type="ECO:0000256" key="5">
    <source>
        <dbReference type="ARBA" id="ARBA00023136"/>
    </source>
</evidence>